<dbReference type="Gene3D" id="2.40.170.20">
    <property type="entry name" value="TonB-dependent receptor, beta-barrel domain"/>
    <property type="match status" value="1"/>
</dbReference>
<evidence type="ECO:0000256" key="5">
    <source>
        <dbReference type="ARBA" id="ARBA00022729"/>
    </source>
</evidence>
<dbReference type="SUPFAM" id="SSF56935">
    <property type="entry name" value="Porins"/>
    <property type="match status" value="1"/>
</dbReference>
<evidence type="ECO:0000256" key="7">
    <source>
        <dbReference type="ARBA" id="ARBA00023136"/>
    </source>
</evidence>
<keyword evidence="7 10" id="KW-0472">Membrane</keyword>
<evidence type="ECO:0000256" key="2">
    <source>
        <dbReference type="ARBA" id="ARBA00022448"/>
    </source>
</evidence>
<evidence type="ECO:0000256" key="8">
    <source>
        <dbReference type="ARBA" id="ARBA00023170"/>
    </source>
</evidence>
<keyword evidence="15" id="KW-1185">Reference proteome</keyword>
<evidence type="ECO:0000256" key="6">
    <source>
        <dbReference type="ARBA" id="ARBA00023077"/>
    </source>
</evidence>
<dbReference type="InterPro" id="IPR012910">
    <property type="entry name" value="Plug_dom"/>
</dbReference>
<evidence type="ECO:0000256" key="9">
    <source>
        <dbReference type="ARBA" id="ARBA00023237"/>
    </source>
</evidence>
<name>A0ABW6BM71_9SPHI</name>
<evidence type="ECO:0000256" key="4">
    <source>
        <dbReference type="ARBA" id="ARBA00022692"/>
    </source>
</evidence>
<dbReference type="Pfam" id="PF00593">
    <property type="entry name" value="TonB_dep_Rec_b-barrel"/>
    <property type="match status" value="1"/>
</dbReference>
<keyword evidence="6 11" id="KW-0798">TonB box</keyword>
<evidence type="ECO:0000256" key="3">
    <source>
        <dbReference type="ARBA" id="ARBA00022452"/>
    </source>
</evidence>
<evidence type="ECO:0000313" key="14">
    <source>
        <dbReference type="EMBL" id="MFD2969449.1"/>
    </source>
</evidence>
<evidence type="ECO:0000313" key="15">
    <source>
        <dbReference type="Proteomes" id="UP001597525"/>
    </source>
</evidence>
<dbReference type="RefSeq" id="WP_320182222.1">
    <property type="nucleotide sequence ID" value="NZ_CP138332.1"/>
</dbReference>
<feature type="domain" description="TonB-dependent receptor plug" evidence="13">
    <location>
        <begin position="121"/>
        <end position="225"/>
    </location>
</feature>
<evidence type="ECO:0000256" key="11">
    <source>
        <dbReference type="RuleBase" id="RU003357"/>
    </source>
</evidence>
<keyword evidence="8 14" id="KW-0675">Receptor</keyword>
<evidence type="ECO:0000259" key="13">
    <source>
        <dbReference type="Pfam" id="PF07715"/>
    </source>
</evidence>
<dbReference type="SUPFAM" id="SSF49464">
    <property type="entry name" value="Carboxypeptidase regulatory domain-like"/>
    <property type="match status" value="1"/>
</dbReference>
<dbReference type="Pfam" id="PF13620">
    <property type="entry name" value="CarboxypepD_reg"/>
    <property type="match status" value="1"/>
</dbReference>
<comment type="subcellular location">
    <subcellularLocation>
        <location evidence="1 10">Cell outer membrane</location>
        <topology evidence="1 10">Multi-pass membrane protein</topology>
    </subcellularLocation>
</comment>
<dbReference type="InterPro" id="IPR039426">
    <property type="entry name" value="TonB-dep_rcpt-like"/>
</dbReference>
<dbReference type="Gene3D" id="2.170.130.10">
    <property type="entry name" value="TonB-dependent receptor, plug domain"/>
    <property type="match status" value="1"/>
</dbReference>
<dbReference type="EMBL" id="JBHUPB010000012">
    <property type="protein sequence ID" value="MFD2969449.1"/>
    <property type="molecule type" value="Genomic_DNA"/>
</dbReference>
<dbReference type="InterPro" id="IPR036942">
    <property type="entry name" value="Beta-barrel_TonB_sf"/>
</dbReference>
<dbReference type="InterPro" id="IPR037066">
    <property type="entry name" value="Plug_dom_sf"/>
</dbReference>
<evidence type="ECO:0000259" key="12">
    <source>
        <dbReference type="Pfam" id="PF00593"/>
    </source>
</evidence>
<keyword evidence="2 10" id="KW-0813">Transport</keyword>
<evidence type="ECO:0000256" key="10">
    <source>
        <dbReference type="PROSITE-ProRule" id="PRU01360"/>
    </source>
</evidence>
<keyword evidence="9 10" id="KW-0998">Cell outer membrane</keyword>
<dbReference type="InterPro" id="IPR008969">
    <property type="entry name" value="CarboxyPept-like_regulatory"/>
</dbReference>
<organism evidence="14 15">
    <name type="scientific">Sphingobacterium bambusae</name>
    <dbReference type="NCBI Taxonomy" id="662858"/>
    <lineage>
        <taxon>Bacteria</taxon>
        <taxon>Pseudomonadati</taxon>
        <taxon>Bacteroidota</taxon>
        <taxon>Sphingobacteriia</taxon>
        <taxon>Sphingobacteriales</taxon>
        <taxon>Sphingobacteriaceae</taxon>
        <taxon>Sphingobacterium</taxon>
    </lineage>
</organism>
<gene>
    <name evidence="14" type="ORF">ACFS7Y_18790</name>
</gene>
<reference evidence="15" key="1">
    <citation type="journal article" date="2019" name="Int. J. Syst. Evol. Microbiol.">
        <title>The Global Catalogue of Microorganisms (GCM) 10K type strain sequencing project: providing services to taxonomists for standard genome sequencing and annotation.</title>
        <authorList>
            <consortium name="The Broad Institute Genomics Platform"/>
            <consortium name="The Broad Institute Genome Sequencing Center for Infectious Disease"/>
            <person name="Wu L."/>
            <person name="Ma J."/>
        </authorList>
    </citation>
    <scope>NUCLEOTIDE SEQUENCE [LARGE SCALE GENOMIC DNA]</scope>
    <source>
        <strain evidence="15">KCTC 22814</strain>
    </source>
</reference>
<dbReference type="Gene3D" id="2.60.40.1120">
    <property type="entry name" value="Carboxypeptidase-like, regulatory domain"/>
    <property type="match status" value="1"/>
</dbReference>
<sequence length="809" mass="91679">MLDIKWTCCSLLLFLTLSVQGQYYKITGKITSTSGAGIAGAKIDLSTGEQTLSDIKGDYEISTKSSKGNYLLRVHSLGHQEQERKITLADNKLLRADFQLVESANHIEKVEITGRRVAQKIKETGFNVNVIETKEFANTNTDINQLLNRSTGIRIREQGGLGSNFSFSLNGLSGNNVRFFMDGIPIESMGSGLSFNNIPVNIAERIEVYKGVVPAYLGSDALGGAINIVTNRDKSKFLDLSYSLSSFNTHRTALSAGYTEPKTGLRFNLNTYYNYSDNNYLMRTNPEAGLYLVVPKRTVGDDEFGSVKQSYDTIPSARRFHDSYESYMTQLEVGLSNKKWADLAVLGFTHTFVDNDVQTGATQERVLGKVHNTTRSFTPSFRYRKDRLFTDGLSASMYTNFSNSKSVITDTASYNDYTWLGYHLDTYFPNAGELTSNKSIQHQKNNTFFAQANVNYALRPNHIFTLNHNVNSFTRESYNEIDPYNDFYNKTNRTTQHTTGLNYQQVLLKERLNNSFFVKRYTVIGKTQGGENPSTDESTSFTGYGAASNFRILEKLGIKASYEHAYRLPSFVELHGDGINVDASPGLKPVNSDNYNLSLYYQYVQGDHDVFFDGGLFYRNAKDYIINTTYEGQFGTRRYSSNEGGIKINGADVELRYNYKGGLIRAMVNLSYYNAVDREKYIKGTNRTKISYGNRTPNEPWLYGNADLSTIVRDAFGKKNTNLFINYYLQFVNDYSLSWSKLGDKSTKDYIPAQWLHNIALTYSFGMNKYNVTIEGRNLTDEIAYDMFKLQKPGRSYAIKFRYFLQSIK</sequence>
<dbReference type="PANTHER" id="PTHR30069">
    <property type="entry name" value="TONB-DEPENDENT OUTER MEMBRANE RECEPTOR"/>
    <property type="match status" value="1"/>
</dbReference>
<keyword evidence="4 10" id="KW-0812">Transmembrane</keyword>
<protein>
    <submittedName>
        <fullName evidence="14">TonB-dependent receptor domain-containing protein</fullName>
    </submittedName>
</protein>
<dbReference type="PROSITE" id="PS52016">
    <property type="entry name" value="TONB_DEPENDENT_REC_3"/>
    <property type="match status" value="1"/>
</dbReference>
<dbReference type="Proteomes" id="UP001597525">
    <property type="component" value="Unassembled WGS sequence"/>
</dbReference>
<dbReference type="Pfam" id="PF07715">
    <property type="entry name" value="Plug"/>
    <property type="match status" value="1"/>
</dbReference>
<keyword evidence="5" id="KW-0732">Signal</keyword>
<dbReference type="InterPro" id="IPR000531">
    <property type="entry name" value="Beta-barrel_TonB"/>
</dbReference>
<accession>A0ABW6BM71</accession>
<comment type="similarity">
    <text evidence="10 11">Belongs to the TonB-dependent receptor family.</text>
</comment>
<keyword evidence="3 10" id="KW-1134">Transmembrane beta strand</keyword>
<proteinExistence type="inferred from homology"/>
<comment type="caution">
    <text evidence="14">The sequence shown here is derived from an EMBL/GenBank/DDBJ whole genome shotgun (WGS) entry which is preliminary data.</text>
</comment>
<dbReference type="PANTHER" id="PTHR30069:SF29">
    <property type="entry name" value="HEMOGLOBIN AND HEMOGLOBIN-HAPTOGLOBIN-BINDING PROTEIN 1-RELATED"/>
    <property type="match status" value="1"/>
</dbReference>
<evidence type="ECO:0000256" key="1">
    <source>
        <dbReference type="ARBA" id="ARBA00004571"/>
    </source>
</evidence>
<feature type="domain" description="TonB-dependent receptor-like beta-barrel" evidence="12">
    <location>
        <begin position="376"/>
        <end position="779"/>
    </location>
</feature>